<comment type="caution">
    <text evidence="2">The sequence shown here is derived from an EMBL/GenBank/DDBJ whole genome shotgun (WGS) entry which is preliminary data.</text>
</comment>
<sequence>MLRRLAAFLLLLPLLLTGCFDDAPSDETIGALLETSVNQELAMAKASAGERHRNLGGEIVPDAIRIVNLRTLGAVSDSKGIHVASVQFDLLVEVNGARILNQRAAKARLKLARDGSGWRILEKQ</sequence>
<dbReference type="Proteomes" id="UP000019486">
    <property type="component" value="Unassembled WGS sequence"/>
</dbReference>
<accession>W9H5U2</accession>
<organism evidence="2 3">
    <name type="scientific">Skermanella stibiiresistens SB22</name>
    <dbReference type="NCBI Taxonomy" id="1385369"/>
    <lineage>
        <taxon>Bacteria</taxon>
        <taxon>Pseudomonadati</taxon>
        <taxon>Pseudomonadota</taxon>
        <taxon>Alphaproteobacteria</taxon>
        <taxon>Rhodospirillales</taxon>
        <taxon>Azospirillaceae</taxon>
        <taxon>Skermanella</taxon>
    </lineage>
</organism>
<evidence type="ECO:0000313" key="2">
    <source>
        <dbReference type="EMBL" id="EWY40141.1"/>
    </source>
</evidence>
<dbReference type="EMBL" id="AVFL01000009">
    <property type="protein sequence ID" value="EWY40141.1"/>
    <property type="molecule type" value="Genomic_DNA"/>
</dbReference>
<gene>
    <name evidence="2" type="ORF">N825_03500</name>
</gene>
<dbReference type="AlphaFoldDB" id="W9H5U2"/>
<protein>
    <recommendedName>
        <fullName evidence="4">Lipoprotein</fullName>
    </recommendedName>
</protein>
<feature type="chain" id="PRO_5004920845" description="Lipoprotein" evidence="1">
    <location>
        <begin position="23"/>
        <end position="124"/>
    </location>
</feature>
<evidence type="ECO:0000313" key="3">
    <source>
        <dbReference type="Proteomes" id="UP000019486"/>
    </source>
</evidence>
<dbReference type="OrthoDB" id="7362457at2"/>
<reference evidence="2 3" key="1">
    <citation type="submission" date="2013-08" db="EMBL/GenBank/DDBJ databases">
        <title>The genome sequence of Skermanella stibiiresistens.</title>
        <authorList>
            <person name="Zhu W."/>
            <person name="Wang G."/>
        </authorList>
    </citation>
    <scope>NUCLEOTIDE SEQUENCE [LARGE SCALE GENOMIC DNA]</scope>
    <source>
        <strain evidence="2 3">SB22</strain>
    </source>
</reference>
<evidence type="ECO:0008006" key="4">
    <source>
        <dbReference type="Google" id="ProtNLM"/>
    </source>
</evidence>
<evidence type="ECO:0000256" key="1">
    <source>
        <dbReference type="SAM" id="SignalP"/>
    </source>
</evidence>
<feature type="signal peptide" evidence="1">
    <location>
        <begin position="1"/>
        <end position="22"/>
    </location>
</feature>
<keyword evidence="3" id="KW-1185">Reference proteome</keyword>
<keyword evidence="1" id="KW-0732">Signal</keyword>
<dbReference type="RefSeq" id="WP_037452853.1">
    <property type="nucleotide sequence ID" value="NZ_AVFL01000009.1"/>
</dbReference>
<proteinExistence type="predicted"/>
<name>W9H5U2_9PROT</name>
<dbReference type="STRING" id="1385369.N825_03500"/>
<dbReference type="PROSITE" id="PS51257">
    <property type="entry name" value="PROKAR_LIPOPROTEIN"/>
    <property type="match status" value="1"/>
</dbReference>